<dbReference type="RefSeq" id="WP_043749565.1">
    <property type="nucleotide sequence ID" value="NZ_AQQX01000004.1"/>
</dbReference>
<protein>
    <submittedName>
        <fullName evidence="2">Uncharacterized protein</fullName>
    </submittedName>
</protein>
<evidence type="ECO:0000256" key="1">
    <source>
        <dbReference type="SAM" id="MobiDB-lite"/>
    </source>
</evidence>
<dbReference type="AlphaFoldDB" id="A0A0A0ECB3"/>
<gene>
    <name evidence="2" type="ORF">ATO9_13300</name>
</gene>
<sequence>MLPQFDTAMMHHRGPFLAPPTENEREAQAMLTHRRMVARARRKEAVMTLWAQLTRLWRVAVPRT</sequence>
<proteinExistence type="predicted"/>
<dbReference type="STRING" id="1461694.ATO9_13300"/>
<evidence type="ECO:0000313" key="2">
    <source>
        <dbReference type="EMBL" id="KGM48596.1"/>
    </source>
</evidence>
<dbReference type="Proteomes" id="UP000030004">
    <property type="component" value="Unassembled WGS sequence"/>
</dbReference>
<feature type="region of interest" description="Disordered" evidence="1">
    <location>
        <begin position="1"/>
        <end position="20"/>
    </location>
</feature>
<accession>A0A0A0ECB3</accession>
<organism evidence="2 3">
    <name type="scientific">Pseudooceanicola atlanticus</name>
    <dbReference type="NCBI Taxonomy" id="1461694"/>
    <lineage>
        <taxon>Bacteria</taxon>
        <taxon>Pseudomonadati</taxon>
        <taxon>Pseudomonadota</taxon>
        <taxon>Alphaproteobacteria</taxon>
        <taxon>Rhodobacterales</taxon>
        <taxon>Paracoccaceae</taxon>
        <taxon>Pseudooceanicola</taxon>
    </lineage>
</organism>
<comment type="caution">
    <text evidence="2">The sequence shown here is derived from an EMBL/GenBank/DDBJ whole genome shotgun (WGS) entry which is preliminary data.</text>
</comment>
<dbReference type="EMBL" id="AQQX01000004">
    <property type="protein sequence ID" value="KGM48596.1"/>
    <property type="molecule type" value="Genomic_DNA"/>
</dbReference>
<reference evidence="2 3" key="1">
    <citation type="journal article" date="2015" name="Antonie Van Leeuwenhoek">
        <title>Pseudooceanicola atlanticus gen. nov. sp. nov., isolated from surface seawater of the Atlantic Ocean and reclassification of Oceanicola batsensis, Oceanicola marinus, Oceanicola nitratireducens, Oceanicola nanhaiensis, Oceanicola antarcticus and Oceanicola flagellatus, as Pseudooceanicola batsensis comb. nov., Pseudooceanicola marinus comb. nov., Pseudooceanicola nitratireducens comb. nov., Pseudooceanicola nanhaiensis comb. nov., Pseudooceanicola antarcticus comb. nov., and Pseudooceanicola flagellatus comb. nov.</title>
        <authorList>
            <person name="Lai Q."/>
            <person name="Li G."/>
            <person name="Liu X."/>
            <person name="Du Y."/>
            <person name="Sun F."/>
            <person name="Shao Z."/>
        </authorList>
    </citation>
    <scope>NUCLEOTIDE SEQUENCE [LARGE SCALE GENOMIC DNA]</scope>
    <source>
        <strain evidence="2 3">22II-s11g</strain>
    </source>
</reference>
<name>A0A0A0ECB3_9RHOB</name>
<keyword evidence="3" id="KW-1185">Reference proteome</keyword>
<evidence type="ECO:0000313" key="3">
    <source>
        <dbReference type="Proteomes" id="UP000030004"/>
    </source>
</evidence>